<feature type="disulfide bond" evidence="3">
    <location>
        <begin position="247"/>
        <end position="270"/>
    </location>
</feature>
<sequence length="381" mass="44679">MGNPQNRWPNSRLQDRQDILKYISMQDLNYCRNPTSAEQPWCFVSRPWDLIPEWEFCDIPFCSCRKESPECRLTLEGREYAGMKNVDGEGRRCQPWLTSDPKRFHRLNFFAFPDQLMDYSNNYCRNPGSGETTLNALQEFWAIPDKDDLWCFIKEKTSQTWGLCKVPFCYELYERSALEGKPTEGYPECLQTEMGKEYVGTTRKTRSGNPCLRWDTQPFGKLEDFDPNLTYDDHFRFGNPASHQDFCRNPTLKEKPWCFVSDLEKIWDYCDIPRCPDLHNKTECKWTHNGEEYAGTLNVTVSGRLCLPWNDSGLLDKFWPKFPEDVTSENHNFCRNPTGKKDLPYCFVGFDNDEKTFEGCDIPFCPLHYLHERCLLGNGSN</sequence>
<keyword evidence="1 3" id="KW-0420">Kringle</keyword>
<evidence type="ECO:0000256" key="2">
    <source>
        <dbReference type="ARBA" id="ARBA00023157"/>
    </source>
</evidence>
<name>A0A7R9A3C5_9CRUS</name>
<keyword evidence="2 3" id="KW-1015">Disulfide bond</keyword>
<dbReference type="EMBL" id="CAJPEV010000682">
    <property type="protein sequence ID" value="CAG0887595.1"/>
    <property type="molecule type" value="Genomic_DNA"/>
</dbReference>
<dbReference type="InterPro" id="IPR000001">
    <property type="entry name" value="Kringle"/>
</dbReference>
<keyword evidence="6" id="KW-1185">Reference proteome</keyword>
<dbReference type="PROSITE" id="PS00021">
    <property type="entry name" value="KRINGLE_1"/>
    <property type="match status" value="3"/>
</dbReference>
<evidence type="ECO:0000259" key="4">
    <source>
        <dbReference type="PROSITE" id="PS50070"/>
    </source>
</evidence>
<feature type="domain" description="Kringle" evidence="4">
    <location>
        <begin position="195"/>
        <end position="275"/>
    </location>
</feature>
<dbReference type="EMBL" id="LR900199">
    <property type="protein sequence ID" value="CAD7244668.1"/>
    <property type="molecule type" value="Genomic_DNA"/>
</dbReference>
<protein>
    <recommendedName>
        <fullName evidence="4">Kringle domain-containing protein</fullName>
    </recommendedName>
</protein>
<dbReference type="PANTHER" id="PTHR24261:SF7">
    <property type="entry name" value="KRINGLE DOMAIN-CONTAINING PROTEIN"/>
    <property type="match status" value="1"/>
</dbReference>
<feature type="domain" description="Kringle" evidence="4">
    <location>
        <begin position="76"/>
        <end position="169"/>
    </location>
</feature>
<dbReference type="InterPro" id="IPR050759">
    <property type="entry name" value="Serine_protease_kringle"/>
</dbReference>
<dbReference type="Gene3D" id="2.40.20.10">
    <property type="entry name" value="Plasminogen Kringle 4"/>
    <property type="match status" value="4"/>
</dbReference>
<dbReference type="InterPro" id="IPR018056">
    <property type="entry name" value="Kringle_CS"/>
</dbReference>
<evidence type="ECO:0000256" key="3">
    <source>
        <dbReference type="PROSITE-ProRule" id="PRU00121"/>
    </source>
</evidence>
<accession>A0A7R9A3C5</accession>
<dbReference type="Pfam" id="PF00051">
    <property type="entry name" value="Kringle"/>
    <property type="match status" value="2"/>
</dbReference>
<dbReference type="AlphaFoldDB" id="A0A7R9A3C5"/>
<dbReference type="Proteomes" id="UP000677054">
    <property type="component" value="Unassembled WGS sequence"/>
</dbReference>
<evidence type="ECO:0000313" key="6">
    <source>
        <dbReference type="Proteomes" id="UP000677054"/>
    </source>
</evidence>
<feature type="domain" description="Kringle" evidence="4">
    <location>
        <begin position="289"/>
        <end position="365"/>
    </location>
</feature>
<dbReference type="SMART" id="SM00130">
    <property type="entry name" value="KR"/>
    <property type="match status" value="3"/>
</dbReference>
<dbReference type="PROSITE" id="PS50070">
    <property type="entry name" value="KRINGLE_2"/>
    <property type="match status" value="4"/>
</dbReference>
<comment type="caution">
    <text evidence="3">Lacks conserved residue(s) required for the propagation of feature annotation.</text>
</comment>
<dbReference type="OrthoDB" id="1915767at2759"/>
<dbReference type="InterPro" id="IPR013806">
    <property type="entry name" value="Kringle-like"/>
</dbReference>
<organism evidence="5">
    <name type="scientific">Darwinula stevensoni</name>
    <dbReference type="NCBI Taxonomy" id="69355"/>
    <lineage>
        <taxon>Eukaryota</taxon>
        <taxon>Metazoa</taxon>
        <taxon>Ecdysozoa</taxon>
        <taxon>Arthropoda</taxon>
        <taxon>Crustacea</taxon>
        <taxon>Oligostraca</taxon>
        <taxon>Ostracoda</taxon>
        <taxon>Podocopa</taxon>
        <taxon>Podocopida</taxon>
        <taxon>Darwinulocopina</taxon>
        <taxon>Darwinuloidea</taxon>
        <taxon>Darwinulidae</taxon>
        <taxon>Darwinula</taxon>
    </lineage>
</organism>
<gene>
    <name evidence="5" type="ORF">DSTB1V02_LOCUS4555</name>
</gene>
<dbReference type="InterPro" id="IPR038178">
    <property type="entry name" value="Kringle_sf"/>
</dbReference>
<proteinExistence type="predicted"/>
<evidence type="ECO:0000313" key="5">
    <source>
        <dbReference type="EMBL" id="CAD7244668.1"/>
    </source>
</evidence>
<evidence type="ECO:0000256" key="1">
    <source>
        <dbReference type="ARBA" id="ARBA00022572"/>
    </source>
</evidence>
<feature type="domain" description="Kringle" evidence="4">
    <location>
        <begin position="1"/>
        <end position="62"/>
    </location>
</feature>
<reference evidence="5" key="1">
    <citation type="submission" date="2020-11" db="EMBL/GenBank/DDBJ databases">
        <authorList>
            <person name="Tran Van P."/>
        </authorList>
    </citation>
    <scope>NUCLEOTIDE SEQUENCE</scope>
</reference>
<dbReference type="PANTHER" id="PTHR24261">
    <property type="entry name" value="PLASMINOGEN-RELATED"/>
    <property type="match status" value="1"/>
</dbReference>
<dbReference type="PRINTS" id="PR00018">
    <property type="entry name" value="KRINGLE"/>
</dbReference>
<dbReference type="SUPFAM" id="SSF57440">
    <property type="entry name" value="Kringle-like"/>
    <property type="match status" value="4"/>
</dbReference>